<feature type="chain" id="PRO_5047303587" description="Methylamine utilization protein" evidence="1">
    <location>
        <begin position="22"/>
        <end position="223"/>
    </location>
</feature>
<evidence type="ECO:0008006" key="4">
    <source>
        <dbReference type="Google" id="ProtNLM"/>
    </source>
</evidence>
<keyword evidence="1" id="KW-0732">Signal</keyword>
<evidence type="ECO:0000313" key="3">
    <source>
        <dbReference type="Proteomes" id="UP001595961"/>
    </source>
</evidence>
<sequence length="223" mass="24437">MRWLRMIVMAFVLPIAWPAAASDLTVKVIGGDGKPVSDAVLTVTRDDPATDSAKPPSDEHAAAATRIIDQKNETFLPYVQVFRPGDSVVFRNSDTTRHHLYSFSPIKSFEFVLRPGESSPALTLDHAGIAAVGCNIHDHMITYLYVSDAESIAVSGPDGQVTLPHLTAGHYTLHLWHPQLHPGRPDIVRAIRIDGNASPEPITMALSLIPDPRLQIDREHLGY</sequence>
<organism evidence="2 3">
    <name type="scientific">Dyella halodurans</name>
    <dbReference type="NCBI Taxonomy" id="1920171"/>
    <lineage>
        <taxon>Bacteria</taxon>
        <taxon>Pseudomonadati</taxon>
        <taxon>Pseudomonadota</taxon>
        <taxon>Gammaproteobacteria</taxon>
        <taxon>Lysobacterales</taxon>
        <taxon>Rhodanobacteraceae</taxon>
        <taxon>Dyella</taxon>
    </lineage>
</organism>
<evidence type="ECO:0000313" key="2">
    <source>
        <dbReference type="EMBL" id="MFC4526187.1"/>
    </source>
</evidence>
<gene>
    <name evidence="2" type="ORF">ACFO5W_06000</name>
</gene>
<evidence type="ECO:0000256" key="1">
    <source>
        <dbReference type="SAM" id="SignalP"/>
    </source>
</evidence>
<comment type="caution">
    <text evidence="2">The sequence shown here is derived from an EMBL/GenBank/DDBJ whole genome shotgun (WGS) entry which is preliminary data.</text>
</comment>
<dbReference type="RefSeq" id="WP_266150998.1">
    <property type="nucleotide sequence ID" value="NZ_CP064028.1"/>
</dbReference>
<dbReference type="EMBL" id="JBHSGA010000011">
    <property type="protein sequence ID" value="MFC4526187.1"/>
    <property type="molecule type" value="Genomic_DNA"/>
</dbReference>
<dbReference type="Gene3D" id="2.60.40.420">
    <property type="entry name" value="Cupredoxins - blue copper proteins"/>
    <property type="match status" value="1"/>
</dbReference>
<reference evidence="3" key="1">
    <citation type="journal article" date="2019" name="Int. J. Syst. Evol. Microbiol.">
        <title>The Global Catalogue of Microorganisms (GCM) 10K type strain sequencing project: providing services to taxonomists for standard genome sequencing and annotation.</title>
        <authorList>
            <consortium name="The Broad Institute Genomics Platform"/>
            <consortium name="The Broad Institute Genome Sequencing Center for Infectious Disease"/>
            <person name="Wu L."/>
            <person name="Ma J."/>
        </authorList>
    </citation>
    <scope>NUCLEOTIDE SEQUENCE [LARGE SCALE GENOMIC DNA]</scope>
    <source>
        <strain evidence="3">CCM 4481</strain>
    </source>
</reference>
<dbReference type="SUPFAM" id="SSF49503">
    <property type="entry name" value="Cupredoxins"/>
    <property type="match status" value="1"/>
</dbReference>
<keyword evidence="3" id="KW-1185">Reference proteome</keyword>
<proteinExistence type="predicted"/>
<feature type="signal peptide" evidence="1">
    <location>
        <begin position="1"/>
        <end position="21"/>
    </location>
</feature>
<dbReference type="Proteomes" id="UP001595961">
    <property type="component" value="Unassembled WGS sequence"/>
</dbReference>
<name>A0ABV9BZQ8_9GAMM</name>
<dbReference type="InterPro" id="IPR008972">
    <property type="entry name" value="Cupredoxin"/>
</dbReference>
<accession>A0ABV9BZQ8</accession>
<protein>
    <recommendedName>
        <fullName evidence="4">Methylamine utilization protein</fullName>
    </recommendedName>
</protein>